<evidence type="ECO:0000256" key="1">
    <source>
        <dbReference type="SAM" id="MobiDB-lite"/>
    </source>
</evidence>
<name>A0A2X0LZD4_9BASI</name>
<keyword evidence="3" id="KW-1185">Reference proteome</keyword>
<dbReference type="STRING" id="796604.A0A2X0LZD4"/>
<accession>A0A2X0LZD4</accession>
<evidence type="ECO:0000313" key="2">
    <source>
        <dbReference type="EMBL" id="SGY20844.1"/>
    </source>
</evidence>
<protein>
    <submittedName>
        <fullName evidence="2">BQ5605_C016g08154 protein</fullName>
    </submittedName>
</protein>
<evidence type="ECO:0000313" key="3">
    <source>
        <dbReference type="Proteomes" id="UP000249464"/>
    </source>
</evidence>
<gene>
    <name evidence="2" type="primary">BQ5605_C016g08154</name>
    <name evidence="2" type="ORF">BQ5605_C016G08154</name>
</gene>
<dbReference type="EMBL" id="FQNC01000018">
    <property type="protein sequence ID" value="SGY20844.1"/>
    <property type="molecule type" value="Genomic_DNA"/>
</dbReference>
<organism evidence="2 3">
    <name type="scientific">Microbotryum silenes-dioicae</name>
    <dbReference type="NCBI Taxonomy" id="796604"/>
    <lineage>
        <taxon>Eukaryota</taxon>
        <taxon>Fungi</taxon>
        <taxon>Dikarya</taxon>
        <taxon>Basidiomycota</taxon>
        <taxon>Pucciniomycotina</taxon>
        <taxon>Microbotryomycetes</taxon>
        <taxon>Microbotryales</taxon>
        <taxon>Microbotryaceae</taxon>
        <taxon>Microbotryum</taxon>
    </lineage>
</organism>
<feature type="region of interest" description="Disordered" evidence="1">
    <location>
        <begin position="40"/>
        <end position="101"/>
    </location>
</feature>
<feature type="compositionally biased region" description="Acidic residues" evidence="1">
    <location>
        <begin position="76"/>
        <end position="96"/>
    </location>
</feature>
<feature type="region of interest" description="Disordered" evidence="1">
    <location>
        <begin position="1"/>
        <end position="25"/>
    </location>
</feature>
<sequence>MYIAKEKGRPMQRRVCEAAPARHSAALGLSSSYSTAGLQDRVGASGAASDSEEENDDVFRTSETGPSLDPSKGLESQDEDQEEEEGEDGNEDDEEYVVSVGKRMKVKEVAMQAPGSRERKKPKLEGTSTQVRFEWLDIYVRVPADGDSIPCM</sequence>
<reference evidence="2 3" key="1">
    <citation type="submission" date="2016-11" db="EMBL/GenBank/DDBJ databases">
        <authorList>
            <person name="Jaros S."/>
            <person name="Januszkiewicz K."/>
            <person name="Wedrychowicz H."/>
        </authorList>
    </citation>
    <scope>NUCLEOTIDE SEQUENCE [LARGE SCALE GENOMIC DNA]</scope>
</reference>
<dbReference type="Proteomes" id="UP000249464">
    <property type="component" value="Unassembled WGS sequence"/>
</dbReference>
<dbReference type="AlphaFoldDB" id="A0A2X0LZD4"/>
<proteinExistence type="predicted"/>